<dbReference type="RefSeq" id="WP_173102935.1">
    <property type="nucleotide sequence ID" value="NZ_AP022822.1"/>
</dbReference>
<keyword evidence="2" id="KW-1185">Reference proteome</keyword>
<evidence type="ECO:0000313" key="1">
    <source>
        <dbReference type="EMBL" id="BCA85691.1"/>
    </source>
</evidence>
<organism evidence="1 2">
    <name type="scientific">Enterococcus saigonensis</name>
    <dbReference type="NCBI Taxonomy" id="1805431"/>
    <lineage>
        <taxon>Bacteria</taxon>
        <taxon>Bacillati</taxon>
        <taxon>Bacillota</taxon>
        <taxon>Bacilli</taxon>
        <taxon>Lactobacillales</taxon>
        <taxon>Enterococcaceae</taxon>
        <taxon>Enterococcus</taxon>
    </lineage>
</organism>
<reference evidence="1 2" key="1">
    <citation type="submission" date="2020-02" db="EMBL/GenBank/DDBJ databases">
        <title>Characterization of vanA genotype vancomycin-resistant Enterococcus saigonensis VE80.</title>
        <authorList>
            <person name="Harada T."/>
            <person name="Motooka D."/>
            <person name="Nakamura S."/>
            <person name="Yamamoto Y."/>
            <person name="Kawahara R."/>
            <person name="Kawatsu K."/>
        </authorList>
    </citation>
    <scope>NUCLEOTIDE SEQUENCE [LARGE SCALE GENOMIC DNA]</scope>
    <source>
        <strain evidence="1 2">VE80</strain>
    </source>
</reference>
<dbReference type="AlphaFoldDB" id="A0A679ILU3"/>
<accession>A0A679ILU3</accession>
<sequence>MDAITKIIEQIDQAAATKRTAYKSEQLAQIDADFLQRKMMIEAEDEKLTAQLQKNQNIKYKQLHARQQMEVKQETLMAKQNYLSQVFAEAYNKMQAWQNEEIRDFAATCLEQLSLEKGKKVLFKPSHSMPKSSYSTEWLAHLNEKLDYELVYGGEIPADSYGFVIDDEGVQYNFLYQDLLNEIKTSNSSTISNMLFEI</sequence>
<proteinExistence type="predicted"/>
<protein>
    <submittedName>
        <fullName evidence="1">V-type sodium ATP synthase subunit E</fullName>
    </submittedName>
</protein>
<dbReference type="Proteomes" id="UP000502998">
    <property type="component" value="Chromosome"/>
</dbReference>
<dbReference type="KEGG" id="esg:EsVE80_12140"/>
<evidence type="ECO:0000313" key="2">
    <source>
        <dbReference type="Proteomes" id="UP000502998"/>
    </source>
</evidence>
<dbReference type="EMBL" id="AP022822">
    <property type="protein sequence ID" value="BCA85691.1"/>
    <property type="molecule type" value="Genomic_DNA"/>
</dbReference>
<gene>
    <name evidence="1" type="primary">ntpE</name>
    <name evidence="1" type="ORF">EsVE80_12140</name>
</gene>
<name>A0A679ILU3_9ENTE</name>